<dbReference type="InterPro" id="IPR026906">
    <property type="entry name" value="LRR_5"/>
</dbReference>
<comment type="caution">
    <text evidence="1">The sequence shown here is derived from an EMBL/GenBank/DDBJ whole genome shotgun (WGS) entry which is preliminary data.</text>
</comment>
<dbReference type="SUPFAM" id="SSF52058">
    <property type="entry name" value="L domain-like"/>
    <property type="match status" value="1"/>
</dbReference>
<sequence>MTRFSKSRNSILLFANRNIEEISIPSNIKIISSFAFNNCKKLRKVEFPTNSKLETIGPNAFSSSGIEGISIPSSVSKTHKSAFDDCRNIQIIEISEKSKLKSFPSPSHFKNSPNLVIMFPQTLKRLVVKKIKH</sequence>
<reference evidence="1 2" key="1">
    <citation type="submission" date="2024-04" db="EMBL/GenBank/DDBJ databases">
        <title>Tritrichomonas musculus Genome.</title>
        <authorList>
            <person name="Alves-Ferreira E."/>
            <person name="Grigg M."/>
            <person name="Lorenzi H."/>
            <person name="Galac M."/>
        </authorList>
    </citation>
    <scope>NUCLEOTIDE SEQUENCE [LARGE SCALE GENOMIC DNA]</scope>
    <source>
        <strain evidence="1 2">EAF2021</strain>
    </source>
</reference>
<dbReference type="Proteomes" id="UP001470230">
    <property type="component" value="Unassembled WGS sequence"/>
</dbReference>
<keyword evidence="2" id="KW-1185">Reference proteome</keyword>
<dbReference type="EMBL" id="JAPFFF010000015">
    <property type="protein sequence ID" value="KAK8867106.1"/>
    <property type="molecule type" value="Genomic_DNA"/>
</dbReference>
<organism evidence="1 2">
    <name type="scientific">Tritrichomonas musculus</name>
    <dbReference type="NCBI Taxonomy" id="1915356"/>
    <lineage>
        <taxon>Eukaryota</taxon>
        <taxon>Metamonada</taxon>
        <taxon>Parabasalia</taxon>
        <taxon>Tritrichomonadida</taxon>
        <taxon>Tritrichomonadidae</taxon>
        <taxon>Tritrichomonas</taxon>
    </lineage>
</organism>
<dbReference type="Gene3D" id="3.80.10.10">
    <property type="entry name" value="Ribonuclease Inhibitor"/>
    <property type="match status" value="1"/>
</dbReference>
<name>A0ABR2IRE6_9EUKA</name>
<gene>
    <name evidence="1" type="ORF">M9Y10_010078</name>
</gene>
<accession>A0ABR2IRE6</accession>
<protein>
    <submittedName>
        <fullName evidence="1">Uncharacterized protein</fullName>
    </submittedName>
</protein>
<evidence type="ECO:0000313" key="1">
    <source>
        <dbReference type="EMBL" id="KAK8867106.1"/>
    </source>
</evidence>
<dbReference type="InterPro" id="IPR032675">
    <property type="entry name" value="LRR_dom_sf"/>
</dbReference>
<dbReference type="Pfam" id="PF13306">
    <property type="entry name" value="LRR_5"/>
    <property type="match status" value="1"/>
</dbReference>
<proteinExistence type="predicted"/>
<evidence type="ECO:0000313" key="2">
    <source>
        <dbReference type="Proteomes" id="UP001470230"/>
    </source>
</evidence>